<dbReference type="InterPro" id="IPR036396">
    <property type="entry name" value="Cyt_P450_sf"/>
</dbReference>
<accession>A0ABR3UVK8</accession>
<sequence>MTSDWERQQAAAKCDEIIRFKPHGAESSYHNHQSARAEPNGRLKQVFGIDNGFTNPNPASQKPFIRKAENLMLRAMNMKSSDSMEDEDWSSLRSQAINFFEEYMNRKSDETVNLAELTQYIVLRQSLCYLFEGAAYALRNEDVFDDITFIGRRINELWIESKTTSTISADELTWEKETDLHNALRRVTMPPMSGSFYGQFPIVEQVDPETPASNPMNLLLPAYETMWRIVLRCFLEVKHRGAHQGSVWTTVLLQYLEDLKDAKVIKPTAAFHRFTENGTNKVRPVEIVKEALRLYPPTRRVHRMFDGEAQSADIEGCQRSGLLGDTDPLIFIPERWQSICEDERQAFYGIAAQSCTQLRYKNEKDRLRSAETKQGYMPFGYFCAADHSSTKEFASKMIALLVAVLCHGLGDQWELEDPGSLPSTTTPLDSDRAAYEGLRLKRRG</sequence>
<gene>
    <name evidence="1" type="ORF">ACET3X_003483</name>
</gene>
<name>A0ABR3UVK8_9PLEO</name>
<dbReference type="RefSeq" id="XP_069310030.1">
    <property type="nucleotide sequence ID" value="XM_069448763.1"/>
</dbReference>
<evidence type="ECO:0000313" key="1">
    <source>
        <dbReference type="EMBL" id="KAL1799446.1"/>
    </source>
</evidence>
<reference evidence="1 2" key="1">
    <citation type="submission" date="2024-09" db="EMBL/GenBank/DDBJ databases">
        <title>T2T genomes of carrot and Alternaria dauci and their utility for understanding host-pathogen interaction during carrot leaf blight disease.</title>
        <authorList>
            <person name="Liu W."/>
            <person name="Xu S."/>
            <person name="Ou C."/>
            <person name="Liu X."/>
            <person name="Zhuang F."/>
            <person name="Deng X.W."/>
        </authorList>
    </citation>
    <scope>NUCLEOTIDE SEQUENCE [LARGE SCALE GENOMIC DNA]</scope>
    <source>
        <strain evidence="1 2">A2016</strain>
    </source>
</reference>
<dbReference type="EMBL" id="JBHGVX010000002">
    <property type="protein sequence ID" value="KAL1799446.1"/>
    <property type="molecule type" value="Genomic_DNA"/>
</dbReference>
<evidence type="ECO:0000313" key="2">
    <source>
        <dbReference type="Proteomes" id="UP001578633"/>
    </source>
</evidence>
<dbReference type="Gene3D" id="1.10.630.10">
    <property type="entry name" value="Cytochrome P450"/>
    <property type="match status" value="1"/>
</dbReference>
<dbReference type="GeneID" id="96083805"/>
<dbReference type="Proteomes" id="UP001578633">
    <property type="component" value="Chromosome 2"/>
</dbReference>
<comment type="caution">
    <text evidence="1">The sequence shown here is derived from an EMBL/GenBank/DDBJ whole genome shotgun (WGS) entry which is preliminary data.</text>
</comment>
<organism evidence="1 2">
    <name type="scientific">Alternaria dauci</name>
    <dbReference type="NCBI Taxonomy" id="48095"/>
    <lineage>
        <taxon>Eukaryota</taxon>
        <taxon>Fungi</taxon>
        <taxon>Dikarya</taxon>
        <taxon>Ascomycota</taxon>
        <taxon>Pezizomycotina</taxon>
        <taxon>Dothideomycetes</taxon>
        <taxon>Pleosporomycetidae</taxon>
        <taxon>Pleosporales</taxon>
        <taxon>Pleosporineae</taxon>
        <taxon>Pleosporaceae</taxon>
        <taxon>Alternaria</taxon>
        <taxon>Alternaria sect. Porri</taxon>
    </lineage>
</organism>
<protein>
    <submittedName>
        <fullName evidence="1">Uncharacterized protein</fullName>
    </submittedName>
</protein>
<proteinExistence type="predicted"/>
<keyword evidence="2" id="KW-1185">Reference proteome</keyword>